<keyword evidence="4" id="KW-1185">Reference proteome</keyword>
<sequence>MLLTPDDEGSVKGGKPEPPARQNVLLELGYFMGHLGRDKVCALKRAEVEIPSDFAGVVWVPIDASHAWKQALAPNLRQPAIPSTGTW</sequence>
<dbReference type="EMBL" id="JAQQCL010000072">
    <property type="protein sequence ID" value="MFM0721999.1"/>
    <property type="molecule type" value="Genomic_DNA"/>
</dbReference>
<feature type="region of interest" description="Disordered" evidence="1">
    <location>
        <begin position="1"/>
        <end position="20"/>
    </location>
</feature>
<accession>A0ABW9ES95</accession>
<dbReference type="RefSeq" id="WP_408150822.1">
    <property type="nucleotide sequence ID" value="NZ_JAQQCL010000072.1"/>
</dbReference>
<organism evidence="3 4">
    <name type="scientific">Paraburkholderia strydomiana</name>
    <dbReference type="NCBI Taxonomy" id="1245417"/>
    <lineage>
        <taxon>Bacteria</taxon>
        <taxon>Pseudomonadati</taxon>
        <taxon>Pseudomonadota</taxon>
        <taxon>Betaproteobacteria</taxon>
        <taxon>Burkholderiales</taxon>
        <taxon>Burkholderiaceae</taxon>
        <taxon>Paraburkholderia</taxon>
    </lineage>
</organism>
<feature type="domain" description="CD-NTase-associated protein 12/Pycsar effector protein TIR" evidence="2">
    <location>
        <begin position="2"/>
        <end position="63"/>
    </location>
</feature>
<evidence type="ECO:0000256" key="1">
    <source>
        <dbReference type="SAM" id="MobiDB-lite"/>
    </source>
</evidence>
<dbReference type="Proteomes" id="UP001629392">
    <property type="component" value="Unassembled WGS sequence"/>
</dbReference>
<protein>
    <submittedName>
        <fullName evidence="3">Nucleotide-binding protein</fullName>
    </submittedName>
</protein>
<comment type="caution">
    <text evidence="3">The sequence shown here is derived from an EMBL/GenBank/DDBJ whole genome shotgun (WGS) entry which is preliminary data.</text>
</comment>
<name>A0ABW9ES95_9BURK</name>
<evidence type="ECO:0000313" key="3">
    <source>
        <dbReference type="EMBL" id="MFM0721999.1"/>
    </source>
</evidence>
<evidence type="ECO:0000313" key="4">
    <source>
        <dbReference type="Proteomes" id="UP001629392"/>
    </source>
</evidence>
<reference evidence="3 4" key="1">
    <citation type="journal article" date="2024" name="Chem. Sci.">
        <title>Discovery of megapolipeptins by genome mining of a Burkholderiales bacteria collection.</title>
        <authorList>
            <person name="Paulo B.S."/>
            <person name="Recchia M.J.J."/>
            <person name="Lee S."/>
            <person name="Fergusson C.H."/>
            <person name="Romanowski S.B."/>
            <person name="Hernandez A."/>
            <person name="Krull N."/>
            <person name="Liu D.Y."/>
            <person name="Cavanagh H."/>
            <person name="Bos A."/>
            <person name="Gray C.A."/>
            <person name="Murphy B.T."/>
            <person name="Linington R.G."/>
            <person name="Eustaquio A.S."/>
        </authorList>
    </citation>
    <scope>NUCLEOTIDE SEQUENCE [LARGE SCALE GENOMIC DNA]</scope>
    <source>
        <strain evidence="3 4">RL17-350-BIC-E</strain>
    </source>
</reference>
<gene>
    <name evidence="3" type="ORF">PQQ73_37570</name>
</gene>
<evidence type="ECO:0000259" key="2">
    <source>
        <dbReference type="Pfam" id="PF10137"/>
    </source>
</evidence>
<dbReference type="Pfam" id="PF10137">
    <property type="entry name" value="CAP12-PCTIR_TIR"/>
    <property type="match status" value="1"/>
</dbReference>
<dbReference type="InterPro" id="IPR019302">
    <property type="entry name" value="CAP12/PCTIR_TIR_dom"/>
</dbReference>
<proteinExistence type="predicted"/>